<sequence>MESQTKEKNHNDYQKDFWDAAQQLHISNCSKEDYERFVDKCKTLTDPQFLSEITEYLLGRLRYVYEEVDSTKMLTSLMEKLMNLLNSKSYSKIKPVKVDSMYASILLLFGVEHSMFNSKILTKFILASLMSKSISDGRVLGAMTLEFILSGFIKNACFDIEEWKSNDIFCTLLRHFGKAISKNNRSQILPFYRIIIHFFINNQDWVLVKDILPTVLDISNHKQNFSEYIELFEGLDSVDAERLNVLVQCGVPFFAEVLHRESLSVIGSTRDAEYESMLKYVKMIFKDDFYSDTAKKLIELDEMKTKDDNKMCNADGKSILQRLIIDLKTEFYHHDFYIDLVRVQIQNLKHLQVKGCPKFSWEQPDARFNRNTNIQDFLHSNKVTLKLIGRNIFVNNLEIAHFWINDWAQPHIGLGFSFTAVARLSTEGTVEIILQKERHIYERKRDGYFKLMNELVDLETFLQSQNMIHTGTKRKYNIGEENRN</sequence>
<evidence type="ECO:0000313" key="2">
    <source>
        <dbReference type="Proteomes" id="UP000594262"/>
    </source>
</evidence>
<keyword evidence="2" id="KW-1185">Reference proteome</keyword>
<dbReference type="EnsemblMetazoa" id="CLYHEMT002540.2">
    <property type="protein sequence ID" value="CLYHEMP002540.2"/>
    <property type="gene ID" value="CLYHEMG002540"/>
</dbReference>
<dbReference type="GeneID" id="136817286"/>
<dbReference type="AlphaFoldDB" id="A0A7M5ULI1"/>
<evidence type="ECO:0000313" key="1">
    <source>
        <dbReference type="EnsemblMetazoa" id="CLYHEMP002540.1"/>
    </source>
</evidence>
<dbReference type="EnsemblMetazoa" id="CLYHEMT002540.1">
    <property type="protein sequence ID" value="CLYHEMP002540.1"/>
    <property type="gene ID" value="CLYHEMG002540"/>
</dbReference>
<accession>A0A7M5ULI1</accession>
<dbReference type="Proteomes" id="UP000594262">
    <property type="component" value="Unplaced"/>
</dbReference>
<organism evidence="1 2">
    <name type="scientific">Clytia hemisphaerica</name>
    <dbReference type="NCBI Taxonomy" id="252671"/>
    <lineage>
        <taxon>Eukaryota</taxon>
        <taxon>Metazoa</taxon>
        <taxon>Cnidaria</taxon>
        <taxon>Hydrozoa</taxon>
        <taxon>Hydroidolina</taxon>
        <taxon>Leptothecata</taxon>
        <taxon>Obeliida</taxon>
        <taxon>Clytiidae</taxon>
        <taxon>Clytia</taxon>
    </lineage>
</organism>
<dbReference type="RefSeq" id="XP_066929723.1">
    <property type="nucleotide sequence ID" value="XM_067073622.1"/>
</dbReference>
<name>A0A7M5ULI1_9CNID</name>
<proteinExistence type="predicted"/>
<protein>
    <submittedName>
        <fullName evidence="1">Uncharacterized protein</fullName>
    </submittedName>
</protein>
<reference evidence="1" key="1">
    <citation type="submission" date="2021-01" db="UniProtKB">
        <authorList>
            <consortium name="EnsemblMetazoa"/>
        </authorList>
    </citation>
    <scope>IDENTIFICATION</scope>
</reference>